<dbReference type="STRING" id="429728.SAMN05216456_0111"/>
<protein>
    <recommendedName>
        <fullName evidence="4">Mannosyltransferase (PIG-V)</fullName>
    </recommendedName>
</protein>
<dbReference type="AlphaFoldDB" id="A0A1I7MWS6"/>
<accession>A0A1I7MWS6</accession>
<dbReference type="RefSeq" id="WP_139232441.1">
    <property type="nucleotide sequence ID" value="NZ_FPCK01000001.1"/>
</dbReference>
<feature type="transmembrane region" description="Helical" evidence="1">
    <location>
        <begin position="225"/>
        <end position="248"/>
    </location>
</feature>
<evidence type="ECO:0008006" key="4">
    <source>
        <dbReference type="Google" id="ProtNLM"/>
    </source>
</evidence>
<organism evidence="2 3">
    <name type="scientific">Devosia crocina</name>
    <dbReference type="NCBI Taxonomy" id="429728"/>
    <lineage>
        <taxon>Bacteria</taxon>
        <taxon>Pseudomonadati</taxon>
        <taxon>Pseudomonadota</taxon>
        <taxon>Alphaproteobacteria</taxon>
        <taxon>Hyphomicrobiales</taxon>
        <taxon>Devosiaceae</taxon>
        <taxon>Devosia</taxon>
    </lineage>
</organism>
<keyword evidence="1" id="KW-1133">Transmembrane helix</keyword>
<name>A0A1I7MWS6_9HYPH</name>
<evidence type="ECO:0000256" key="1">
    <source>
        <dbReference type="SAM" id="Phobius"/>
    </source>
</evidence>
<feature type="transmembrane region" description="Helical" evidence="1">
    <location>
        <begin position="285"/>
        <end position="307"/>
    </location>
</feature>
<evidence type="ECO:0000313" key="3">
    <source>
        <dbReference type="Proteomes" id="UP000199074"/>
    </source>
</evidence>
<feature type="transmembrane region" description="Helical" evidence="1">
    <location>
        <begin position="15"/>
        <end position="35"/>
    </location>
</feature>
<dbReference type="EMBL" id="FPCK01000001">
    <property type="protein sequence ID" value="SFV26786.1"/>
    <property type="molecule type" value="Genomic_DNA"/>
</dbReference>
<feature type="transmembrane region" description="Helical" evidence="1">
    <location>
        <begin position="356"/>
        <end position="377"/>
    </location>
</feature>
<keyword evidence="1" id="KW-0472">Membrane</keyword>
<sequence length="384" mass="42029">MYSPSLDPREDRPSALILLLPLAFVLSGTIIRFLAFRHAQPDAEWTQYFDALCRWDCVWYVRMAETGYDPFPVPARVTAGNWAFFPFYPMLVGLIGKLIPLPTIVLANLVSIVTAYAAVVAAWPLLGKHVRSYTLYAAFILSGPVSFYFTTFFTEVMFVLLTTLVFRALGRSNYLGAAAAAALLSGTRIVGVFSSLSIGVKALMDFRARTGGWKGVFGGLLGQPRLVLAIFLSPLGLFAYMAFLHHWIGDGLAFSHTQRAWGRQIANPFTYLWEGLVNLPTNGAWFSNAQILALAAVTGLLVTGVLAMRRQWPAVIFCLLCIFIPLAAGLASMLRFMSGMAPLIITLATLLGRFRLVFALSLVALLVGAWFTTLAWLGGNVALV</sequence>
<reference evidence="2 3" key="1">
    <citation type="submission" date="2016-10" db="EMBL/GenBank/DDBJ databases">
        <authorList>
            <person name="de Groot N.N."/>
        </authorList>
    </citation>
    <scope>NUCLEOTIDE SEQUENCE [LARGE SCALE GENOMIC DNA]</scope>
    <source>
        <strain evidence="2 3">IPL20</strain>
    </source>
</reference>
<keyword evidence="1" id="KW-0812">Transmembrane</keyword>
<evidence type="ECO:0000313" key="2">
    <source>
        <dbReference type="EMBL" id="SFV26786.1"/>
    </source>
</evidence>
<keyword evidence="3" id="KW-1185">Reference proteome</keyword>
<dbReference type="Proteomes" id="UP000199074">
    <property type="component" value="Unassembled WGS sequence"/>
</dbReference>
<gene>
    <name evidence="2" type="ORF">SAMN05216456_0111</name>
</gene>
<feature type="transmembrane region" description="Helical" evidence="1">
    <location>
        <begin position="314"/>
        <end position="336"/>
    </location>
</feature>
<feature type="transmembrane region" description="Helical" evidence="1">
    <location>
        <begin position="105"/>
        <end position="126"/>
    </location>
</feature>
<feature type="transmembrane region" description="Helical" evidence="1">
    <location>
        <begin position="174"/>
        <end position="204"/>
    </location>
</feature>
<proteinExistence type="predicted"/>
<feature type="transmembrane region" description="Helical" evidence="1">
    <location>
        <begin position="133"/>
        <end position="154"/>
    </location>
</feature>
<feature type="transmembrane region" description="Helical" evidence="1">
    <location>
        <begin position="82"/>
        <end position="99"/>
    </location>
</feature>
<dbReference type="OrthoDB" id="573863at2"/>